<sequence length="130" mass="14784">MDEVFFAIYVNNHVVKHIILNGRNSTSTNWFEKNRVIVSSWSDLKSSPQKLCSIVGHSYHKRRFMVNNLYQFCSTDKGWFFAGDTASGHCPWEKKLVLPAFLYASDNTAAVWGSNAVARANSIGIFLKYN</sequence>
<proteinExistence type="predicted"/>
<reference evidence="1" key="1">
    <citation type="journal article" date="2023" name="G3 (Bethesda)">
        <title>A reference genome for the long-term kleptoplast-retaining sea slug Elysia crispata morphotype clarki.</title>
        <authorList>
            <person name="Eastman K.E."/>
            <person name="Pendleton A.L."/>
            <person name="Shaikh M.A."/>
            <person name="Suttiyut T."/>
            <person name="Ogas R."/>
            <person name="Tomko P."/>
            <person name="Gavelis G."/>
            <person name="Widhalm J.R."/>
            <person name="Wisecaver J.H."/>
        </authorList>
    </citation>
    <scope>NUCLEOTIDE SEQUENCE</scope>
    <source>
        <strain evidence="1">ECLA1</strain>
    </source>
</reference>
<comment type="caution">
    <text evidence="1">The sequence shown here is derived from an EMBL/GenBank/DDBJ whole genome shotgun (WGS) entry which is preliminary data.</text>
</comment>
<keyword evidence="2" id="KW-1185">Reference proteome</keyword>
<dbReference type="AlphaFoldDB" id="A0AAE1D599"/>
<dbReference type="EMBL" id="JAWDGP010005318">
    <property type="protein sequence ID" value="KAK3757832.1"/>
    <property type="molecule type" value="Genomic_DNA"/>
</dbReference>
<accession>A0AAE1D599</accession>
<gene>
    <name evidence="1" type="ORF">RRG08_049115</name>
</gene>
<protein>
    <submittedName>
        <fullName evidence="1">Uncharacterized protein</fullName>
    </submittedName>
</protein>
<organism evidence="1 2">
    <name type="scientific">Elysia crispata</name>
    <name type="common">lettuce slug</name>
    <dbReference type="NCBI Taxonomy" id="231223"/>
    <lineage>
        <taxon>Eukaryota</taxon>
        <taxon>Metazoa</taxon>
        <taxon>Spiralia</taxon>
        <taxon>Lophotrochozoa</taxon>
        <taxon>Mollusca</taxon>
        <taxon>Gastropoda</taxon>
        <taxon>Heterobranchia</taxon>
        <taxon>Euthyneura</taxon>
        <taxon>Panpulmonata</taxon>
        <taxon>Sacoglossa</taxon>
        <taxon>Placobranchoidea</taxon>
        <taxon>Plakobranchidae</taxon>
        <taxon>Elysia</taxon>
    </lineage>
</organism>
<evidence type="ECO:0000313" key="2">
    <source>
        <dbReference type="Proteomes" id="UP001283361"/>
    </source>
</evidence>
<evidence type="ECO:0000313" key="1">
    <source>
        <dbReference type="EMBL" id="KAK3757832.1"/>
    </source>
</evidence>
<dbReference type="Proteomes" id="UP001283361">
    <property type="component" value="Unassembled WGS sequence"/>
</dbReference>
<name>A0AAE1D599_9GAST</name>